<organism evidence="2 3">
    <name type="scientific">Chryseobacterium sediminis</name>
    <dbReference type="NCBI Taxonomy" id="1679494"/>
    <lineage>
        <taxon>Bacteria</taxon>
        <taxon>Pseudomonadati</taxon>
        <taxon>Bacteroidota</taxon>
        <taxon>Flavobacteriia</taxon>
        <taxon>Flavobacteriales</taxon>
        <taxon>Weeksellaceae</taxon>
        <taxon>Chryseobacterium group</taxon>
        <taxon>Chryseobacterium</taxon>
    </lineage>
</organism>
<feature type="transmembrane region" description="Helical" evidence="1">
    <location>
        <begin position="6"/>
        <end position="23"/>
    </location>
</feature>
<keyword evidence="1" id="KW-1133">Transmembrane helix</keyword>
<dbReference type="PROSITE" id="PS51257">
    <property type="entry name" value="PROKAR_LIPOPROTEIN"/>
    <property type="match status" value="1"/>
</dbReference>
<name>A0ABR6Q608_9FLAO</name>
<evidence type="ECO:0000313" key="2">
    <source>
        <dbReference type="EMBL" id="MBB6332838.1"/>
    </source>
</evidence>
<protein>
    <submittedName>
        <fullName evidence="2">Uncharacterized protein</fullName>
    </submittedName>
</protein>
<keyword evidence="1" id="KW-0472">Membrane</keyword>
<dbReference type="Proteomes" id="UP000587367">
    <property type="component" value="Unassembled WGS sequence"/>
</dbReference>
<proteinExistence type="predicted"/>
<evidence type="ECO:0000256" key="1">
    <source>
        <dbReference type="SAM" id="Phobius"/>
    </source>
</evidence>
<comment type="caution">
    <text evidence="2">The sequence shown here is derived from an EMBL/GenBank/DDBJ whole genome shotgun (WGS) entry which is preliminary data.</text>
</comment>
<keyword evidence="1" id="KW-0812">Transmembrane</keyword>
<keyword evidence="3" id="KW-1185">Reference proteome</keyword>
<gene>
    <name evidence="2" type="ORF">HNP24_003841</name>
</gene>
<reference evidence="2 3" key="1">
    <citation type="submission" date="2020-08" db="EMBL/GenBank/DDBJ databases">
        <title>Functional genomics of gut bacteria from endangered species of beetles.</title>
        <authorList>
            <person name="Carlos-Shanley C."/>
        </authorList>
    </citation>
    <scope>NUCLEOTIDE SEQUENCE [LARGE SCALE GENOMIC DNA]</scope>
    <source>
        <strain evidence="2 3">S00068</strain>
    </source>
</reference>
<dbReference type="EMBL" id="JACHKS010000003">
    <property type="protein sequence ID" value="MBB6332838.1"/>
    <property type="molecule type" value="Genomic_DNA"/>
</dbReference>
<accession>A0ABR6Q608</accession>
<evidence type="ECO:0000313" key="3">
    <source>
        <dbReference type="Proteomes" id="UP000587367"/>
    </source>
</evidence>
<dbReference type="RefSeq" id="WP_184559376.1">
    <property type="nucleotide sequence ID" value="NZ_JACHKS010000003.1"/>
</dbReference>
<sequence>MKRNSIMVYIGYLSTIIFIVLSCKSNDYIVYYNKVNEIDSLYRIANQPEKAVKQYRKLFRKYNPKNQDRIDEYETYIKLADQYHKNFGGKKGLYKLIPLIAPYEGSYGSYFGLFQKYGIDSTEVKQRIADWKKGLNKRLVDSFSIAFARDQAEGRRNFQLMEKNDRINAQLLKWTFENYGYPSVQKIGLIGNDGVFMPMHPLFSHMVDEKEYPYLKAKMLEYIKSGDCIPKDYANMVDRHNLQISKEGILYGLYPSYDAVVDTIKANKERKKIGIPSIQHSSKITKDYFKK</sequence>